<keyword evidence="2" id="KW-1185">Reference proteome</keyword>
<dbReference type="AlphaFoldDB" id="B8EL39"/>
<dbReference type="EMBL" id="CP001280">
    <property type="protein sequence ID" value="ACK49034.1"/>
    <property type="molecule type" value="Genomic_DNA"/>
</dbReference>
<organism evidence="1 2">
    <name type="scientific">Methylocella silvestris (strain DSM 15510 / CIP 108128 / LMG 27833 / NCIMB 13906 / BL2)</name>
    <dbReference type="NCBI Taxonomy" id="395965"/>
    <lineage>
        <taxon>Bacteria</taxon>
        <taxon>Pseudomonadati</taxon>
        <taxon>Pseudomonadota</taxon>
        <taxon>Alphaproteobacteria</taxon>
        <taxon>Hyphomicrobiales</taxon>
        <taxon>Beijerinckiaceae</taxon>
        <taxon>Methylocella</taxon>
    </lineage>
</organism>
<proteinExistence type="predicted"/>
<evidence type="ECO:0000313" key="1">
    <source>
        <dbReference type="EMBL" id="ACK49034.1"/>
    </source>
</evidence>
<name>B8EL39_METSB</name>
<dbReference type="KEGG" id="msl:Msil_0051"/>
<dbReference type="Proteomes" id="UP000002257">
    <property type="component" value="Chromosome"/>
</dbReference>
<gene>
    <name evidence="1" type="ordered locus">Msil_0051</name>
</gene>
<protein>
    <submittedName>
        <fullName evidence="1">Uncharacterized protein</fullName>
    </submittedName>
</protein>
<reference evidence="1 2" key="1">
    <citation type="journal article" date="2010" name="J. Bacteriol.">
        <title>Complete genome sequence of the aerobic facultative methanotroph Methylocella silvestris BL2.</title>
        <authorList>
            <person name="Chen Y."/>
            <person name="Crombie A."/>
            <person name="Rahman M.T."/>
            <person name="Dedysh S.N."/>
            <person name="Liesack W."/>
            <person name="Stott M.B."/>
            <person name="Alam M."/>
            <person name="Theisen A.R."/>
            <person name="Murrell J.C."/>
            <person name="Dunfield P.F."/>
        </authorList>
    </citation>
    <scope>NUCLEOTIDE SEQUENCE [LARGE SCALE GENOMIC DNA]</scope>
    <source>
        <strain evidence="2">DSM 15510 / CIP 108128 / LMG 27833 / NCIMB 13906 / BL2</strain>
    </source>
</reference>
<sequence length="135" mass="14862">MRESLDHLFKQRPFVAAALISTKMIDKRLRPTQLSPRVKAAVGLGGDLQAQTNAMPLDLIKATHHCLREKALKGILGRHKRCQLLSSSVEFGCASTDVRHTPFGQPIEPGRSLEYALCLAKPLVHAESIAAWEKA</sequence>
<evidence type="ECO:0000313" key="2">
    <source>
        <dbReference type="Proteomes" id="UP000002257"/>
    </source>
</evidence>
<accession>B8EL39</accession>
<dbReference type="HOGENOM" id="CLU_1883349_0_0_5"/>